<feature type="transmembrane region" description="Helical" evidence="8">
    <location>
        <begin position="163"/>
        <end position="181"/>
    </location>
</feature>
<dbReference type="InterPro" id="IPR000515">
    <property type="entry name" value="MetI-like"/>
</dbReference>
<feature type="domain" description="ABC transmembrane type-1" evidence="9">
    <location>
        <begin position="232"/>
        <end position="426"/>
    </location>
</feature>
<evidence type="ECO:0000256" key="8">
    <source>
        <dbReference type="RuleBase" id="RU363032"/>
    </source>
</evidence>
<organism evidence="10 11">
    <name type="scientific">Thalassorhabdomicrobium marinisediminis</name>
    <dbReference type="NCBI Taxonomy" id="2170577"/>
    <lineage>
        <taxon>Bacteria</taxon>
        <taxon>Pseudomonadati</taxon>
        <taxon>Pseudomonadota</taxon>
        <taxon>Alphaproteobacteria</taxon>
        <taxon>Rhodobacterales</taxon>
        <taxon>Paracoccaceae</taxon>
        <taxon>Thalassorhabdomicrobium</taxon>
    </lineage>
</organism>
<feature type="transmembrane region" description="Helical" evidence="8">
    <location>
        <begin position="114"/>
        <end position="134"/>
    </location>
</feature>
<keyword evidence="4" id="KW-1003">Cell membrane</keyword>
<dbReference type="EMBL" id="QCYG01000006">
    <property type="protein sequence ID" value="PVA06459.1"/>
    <property type="molecule type" value="Genomic_DNA"/>
</dbReference>
<feature type="transmembrane region" description="Helical" evidence="8">
    <location>
        <begin position="378"/>
        <end position="397"/>
    </location>
</feature>
<comment type="caution">
    <text evidence="10">The sequence shown here is derived from an EMBL/GenBank/DDBJ whole genome shotgun (WGS) entry which is preliminary data.</text>
</comment>
<dbReference type="GO" id="GO:0022857">
    <property type="term" value="F:transmembrane transporter activity"/>
    <property type="evidence" value="ECO:0007669"/>
    <property type="project" value="InterPro"/>
</dbReference>
<accession>A0A2T7FWC1</accession>
<dbReference type="Gene3D" id="1.10.3720.10">
    <property type="entry name" value="MetI-like"/>
    <property type="match status" value="1"/>
</dbReference>
<evidence type="ECO:0000256" key="3">
    <source>
        <dbReference type="ARBA" id="ARBA00022448"/>
    </source>
</evidence>
<dbReference type="GO" id="GO:0043190">
    <property type="term" value="C:ATP-binding cassette (ABC) transporter complex"/>
    <property type="evidence" value="ECO:0007669"/>
    <property type="project" value="InterPro"/>
</dbReference>
<dbReference type="PANTHER" id="PTHR30614:SF41">
    <property type="entry name" value="INNER MEMBRANE AMINO-ACID ABC TRANSPORTER PERMEASE PROTEIN YHDY"/>
    <property type="match status" value="1"/>
</dbReference>
<dbReference type="NCBIfam" id="TIGR01726">
    <property type="entry name" value="HEQRo_perm_3TM"/>
    <property type="match status" value="1"/>
</dbReference>
<name>A0A2T7FWC1_9RHOB</name>
<dbReference type="AlphaFoldDB" id="A0A2T7FWC1"/>
<dbReference type="InterPro" id="IPR043429">
    <property type="entry name" value="ArtM/GltK/GlnP/TcyL/YhdX-like"/>
</dbReference>
<dbReference type="CDD" id="cd06261">
    <property type="entry name" value="TM_PBP2"/>
    <property type="match status" value="1"/>
</dbReference>
<evidence type="ECO:0000313" key="10">
    <source>
        <dbReference type="EMBL" id="PVA06459.1"/>
    </source>
</evidence>
<gene>
    <name evidence="10" type="ORF">DC363_11200</name>
</gene>
<proteinExistence type="inferred from homology"/>
<keyword evidence="11" id="KW-1185">Reference proteome</keyword>
<dbReference type="GO" id="GO:0006865">
    <property type="term" value="P:amino acid transport"/>
    <property type="evidence" value="ECO:0007669"/>
    <property type="project" value="TreeGrafter"/>
</dbReference>
<feature type="transmembrane region" description="Helical" evidence="8">
    <location>
        <begin position="188"/>
        <end position="212"/>
    </location>
</feature>
<dbReference type="InterPro" id="IPR010065">
    <property type="entry name" value="AA_ABC_transptr_permease_3TM"/>
</dbReference>
<dbReference type="SUPFAM" id="SSF161098">
    <property type="entry name" value="MetI-like"/>
    <property type="match status" value="1"/>
</dbReference>
<feature type="transmembrane region" description="Helical" evidence="8">
    <location>
        <begin position="403"/>
        <end position="423"/>
    </location>
</feature>
<dbReference type="Proteomes" id="UP000244817">
    <property type="component" value="Unassembled WGS sequence"/>
</dbReference>
<keyword evidence="3 8" id="KW-0813">Transport</keyword>
<keyword evidence="5 8" id="KW-0812">Transmembrane</keyword>
<evidence type="ECO:0000313" key="11">
    <source>
        <dbReference type="Proteomes" id="UP000244817"/>
    </source>
</evidence>
<evidence type="ECO:0000259" key="9">
    <source>
        <dbReference type="PROSITE" id="PS50928"/>
    </source>
</evidence>
<keyword evidence="7 8" id="KW-0472">Membrane</keyword>
<protein>
    <submittedName>
        <fullName evidence="10">Amino acid ABC transporter permease</fullName>
    </submittedName>
</protein>
<keyword evidence="6 8" id="KW-1133">Transmembrane helix</keyword>
<evidence type="ECO:0000256" key="1">
    <source>
        <dbReference type="ARBA" id="ARBA00004429"/>
    </source>
</evidence>
<evidence type="ECO:0000256" key="5">
    <source>
        <dbReference type="ARBA" id="ARBA00022692"/>
    </source>
</evidence>
<sequence>MSDTHAQTVRYVRETMLPEREPPLAETGVIKWMRENLFSSWINAILTIVSLYIIFVVLSAIIPWLLNSVWDAESLTECREILAAQGLSSHDGACGAVLTARWHQLVFGYYPSELYWRPILALALFLVGIAPVLFANLPRQMLLVSAAVPFVCFWLLWGGSVWFPVMIALGFVLGYLAMVLVGKALSPLAGIIAAIVLPILYWIFLAGPLAAAMADVIPLRIEEVQSRAFGGFMLSVVIGLSAIILSLPLGILLALARQSNLFIIKTSAVVFIEVIRGVPLIVWLFTAQLLLNYFLPRGTNFDLTLRVIIMVTLFSSAYIAEVVRGGLAALPKGQYEGADSLGLDYWQSMRLIILPQALKISIPGIVNTFIGLFKDTTLVVFIGLFDPLGIAGAIRASTEWNGIYWELFVFIGLMFFIACYSMGRYSLYLEKKLQREHR</sequence>
<dbReference type="PANTHER" id="PTHR30614">
    <property type="entry name" value="MEMBRANE COMPONENT OF AMINO ACID ABC TRANSPORTER"/>
    <property type="match status" value="1"/>
</dbReference>
<dbReference type="InterPro" id="IPR035906">
    <property type="entry name" value="MetI-like_sf"/>
</dbReference>
<reference evidence="10 11" key="1">
    <citation type="submission" date="2018-04" db="EMBL/GenBank/DDBJ databases">
        <title>Pelagivirga bohaiensis gen. nov., sp. nov., a bacterium isolated from the Bohai Sea.</title>
        <authorList>
            <person name="Ji X."/>
        </authorList>
    </citation>
    <scope>NUCLEOTIDE SEQUENCE [LARGE SCALE GENOMIC DNA]</scope>
    <source>
        <strain evidence="10 11">BH-SD16</strain>
    </source>
</reference>
<dbReference type="PROSITE" id="PS50928">
    <property type="entry name" value="ABC_TM1"/>
    <property type="match status" value="1"/>
</dbReference>
<evidence type="ECO:0000256" key="4">
    <source>
        <dbReference type="ARBA" id="ARBA00022475"/>
    </source>
</evidence>
<comment type="subcellular location">
    <subcellularLocation>
        <location evidence="1">Cell inner membrane</location>
        <topology evidence="1">Multi-pass membrane protein</topology>
    </subcellularLocation>
    <subcellularLocation>
        <location evidence="8">Cell membrane</location>
        <topology evidence="8">Multi-pass membrane protein</topology>
    </subcellularLocation>
</comment>
<evidence type="ECO:0000256" key="7">
    <source>
        <dbReference type="ARBA" id="ARBA00023136"/>
    </source>
</evidence>
<feature type="transmembrane region" description="Helical" evidence="8">
    <location>
        <begin position="141"/>
        <end position="157"/>
    </location>
</feature>
<feature type="transmembrane region" description="Helical" evidence="8">
    <location>
        <begin position="232"/>
        <end position="256"/>
    </location>
</feature>
<evidence type="ECO:0000256" key="2">
    <source>
        <dbReference type="ARBA" id="ARBA00010072"/>
    </source>
</evidence>
<comment type="similarity">
    <text evidence="2">Belongs to the binding-protein-dependent transport system permease family. HisMQ subfamily.</text>
</comment>
<dbReference type="Pfam" id="PF00528">
    <property type="entry name" value="BPD_transp_1"/>
    <property type="match status" value="1"/>
</dbReference>
<feature type="transmembrane region" description="Helical" evidence="8">
    <location>
        <begin position="41"/>
        <end position="66"/>
    </location>
</feature>
<dbReference type="RefSeq" id="WP_108641238.1">
    <property type="nucleotide sequence ID" value="NZ_QCYG01000006.1"/>
</dbReference>
<dbReference type="OrthoDB" id="9771188at2"/>
<evidence type="ECO:0000256" key="6">
    <source>
        <dbReference type="ARBA" id="ARBA00022989"/>
    </source>
</evidence>
<feature type="transmembrane region" description="Helical" evidence="8">
    <location>
        <begin position="268"/>
        <end position="291"/>
    </location>
</feature>